<dbReference type="GO" id="GO:0005886">
    <property type="term" value="C:plasma membrane"/>
    <property type="evidence" value="ECO:0007669"/>
    <property type="project" value="UniProtKB-SubCell"/>
</dbReference>
<feature type="region of interest" description="Disordered" evidence="8">
    <location>
        <begin position="202"/>
        <end position="229"/>
    </location>
</feature>
<evidence type="ECO:0000256" key="5">
    <source>
        <dbReference type="ARBA" id="ARBA00022989"/>
    </source>
</evidence>
<evidence type="ECO:0000256" key="8">
    <source>
        <dbReference type="SAM" id="MobiDB-lite"/>
    </source>
</evidence>
<protein>
    <submittedName>
        <fullName evidence="10">Bestrophin, RFP-TM, chloride channel-domain-containing protein</fullName>
    </submittedName>
</protein>
<comment type="caution">
    <text evidence="10">The sequence shown here is derived from an EMBL/GenBank/DDBJ whole genome shotgun (WGS) entry which is preliminary data.</text>
</comment>
<organism evidence="10 11">
    <name type="scientific">Suillus placidus</name>
    <dbReference type="NCBI Taxonomy" id="48579"/>
    <lineage>
        <taxon>Eukaryota</taxon>
        <taxon>Fungi</taxon>
        <taxon>Dikarya</taxon>
        <taxon>Basidiomycota</taxon>
        <taxon>Agaricomycotina</taxon>
        <taxon>Agaricomycetes</taxon>
        <taxon>Agaricomycetidae</taxon>
        <taxon>Boletales</taxon>
        <taxon>Suillineae</taxon>
        <taxon>Suillaceae</taxon>
        <taxon>Suillus</taxon>
    </lineage>
</organism>
<dbReference type="GO" id="GO:0005254">
    <property type="term" value="F:chloride channel activity"/>
    <property type="evidence" value="ECO:0007669"/>
    <property type="project" value="InterPro"/>
</dbReference>
<feature type="transmembrane region" description="Helical" evidence="9">
    <location>
        <begin position="363"/>
        <end position="382"/>
    </location>
</feature>
<dbReference type="PANTHER" id="PTHR33281:SF19">
    <property type="entry name" value="VOLTAGE-DEPENDENT ANION CHANNEL-FORMING PROTEIN YNEE"/>
    <property type="match status" value="1"/>
</dbReference>
<evidence type="ECO:0000313" key="10">
    <source>
        <dbReference type="EMBL" id="KAG1781108.1"/>
    </source>
</evidence>
<proteinExistence type="predicted"/>
<keyword evidence="2" id="KW-0813">Transport</keyword>
<keyword evidence="7 9" id="KW-0472">Membrane</keyword>
<keyword evidence="4 9" id="KW-0812">Transmembrane</keyword>
<gene>
    <name evidence="10" type="ORF">EV702DRAFT_962782</name>
</gene>
<keyword evidence="3" id="KW-1003">Cell membrane</keyword>
<name>A0A9P7A2X0_9AGAM</name>
<evidence type="ECO:0000256" key="4">
    <source>
        <dbReference type="ARBA" id="ARBA00022692"/>
    </source>
</evidence>
<reference evidence="10" key="1">
    <citation type="journal article" date="2020" name="New Phytol.">
        <title>Comparative genomics reveals dynamic genome evolution in host specialist ectomycorrhizal fungi.</title>
        <authorList>
            <person name="Lofgren L.A."/>
            <person name="Nguyen N.H."/>
            <person name="Vilgalys R."/>
            <person name="Ruytinx J."/>
            <person name="Liao H.L."/>
            <person name="Branco S."/>
            <person name="Kuo A."/>
            <person name="LaButti K."/>
            <person name="Lipzen A."/>
            <person name="Andreopoulos W."/>
            <person name="Pangilinan J."/>
            <person name="Riley R."/>
            <person name="Hundley H."/>
            <person name="Na H."/>
            <person name="Barry K."/>
            <person name="Grigoriev I.V."/>
            <person name="Stajich J.E."/>
            <person name="Kennedy P.G."/>
        </authorList>
    </citation>
    <scope>NUCLEOTIDE SEQUENCE</scope>
    <source>
        <strain evidence="10">DOB743</strain>
    </source>
</reference>
<keyword evidence="6" id="KW-0406">Ion transport</keyword>
<dbReference type="Pfam" id="PF25539">
    <property type="entry name" value="Bestrophin_2"/>
    <property type="match status" value="2"/>
</dbReference>
<evidence type="ECO:0000256" key="2">
    <source>
        <dbReference type="ARBA" id="ARBA00022448"/>
    </source>
</evidence>
<dbReference type="PANTHER" id="PTHR33281">
    <property type="entry name" value="UPF0187 PROTEIN YNEE"/>
    <property type="match status" value="1"/>
</dbReference>
<dbReference type="InterPro" id="IPR044669">
    <property type="entry name" value="YneE/VCCN1/2-like"/>
</dbReference>
<dbReference type="OrthoDB" id="1368at2759"/>
<evidence type="ECO:0000256" key="7">
    <source>
        <dbReference type="ARBA" id="ARBA00023136"/>
    </source>
</evidence>
<evidence type="ECO:0000256" key="6">
    <source>
        <dbReference type="ARBA" id="ARBA00023065"/>
    </source>
</evidence>
<evidence type="ECO:0000256" key="1">
    <source>
        <dbReference type="ARBA" id="ARBA00004651"/>
    </source>
</evidence>
<keyword evidence="5 9" id="KW-1133">Transmembrane helix</keyword>
<dbReference type="AlphaFoldDB" id="A0A9P7A2X0"/>
<sequence length="487" mass="55508">MVVDKPLTWLKTLSIFLDTLSSTALSRCWPALIITGIWSSSICVLNYYTHGKLSIQPTLITVFGTVLGFIISFRTSSSFERYNEGAKLWSHIVLNCRILARTVWFHVPAPPKDCHRPIADEITDQDPAKTHKEYAMTLIEKKTVVNLLEAYAIAVKHYLRGEEGIHYKDLYPLVPFLSSLHYSFPAIVPSKNDEIRRLRRRHTHDPNHDTSEFSGRAAVGPTHEVTVPGSLSRLDNRRFWTDTTTKTIAPPYYDPESLLPAELPPRHCWRAAFPFPIFFWVWRILKKHFCKLGADDAPQNFRPRKNNVPLEISLYLTSYISALQTRKTVDNSTLGVLHASLNQLVDALTGLERILATPIPFSYSSHLWMVTLLYCATLPFQLWSTLEWFTIPASVIASCVFYGFLVAGEEIERYDKNDLNMEYLVEKIIRKELHAITATPAPNPAIWAFSKENNFLQVGQYSKDNSDKIPAAWVDKGREEILSALEG</sequence>
<feature type="transmembrane region" description="Helical" evidence="9">
    <location>
        <begin position="54"/>
        <end position="73"/>
    </location>
</feature>
<dbReference type="EMBL" id="JABBWD010000006">
    <property type="protein sequence ID" value="KAG1781108.1"/>
    <property type="molecule type" value="Genomic_DNA"/>
</dbReference>
<evidence type="ECO:0000256" key="9">
    <source>
        <dbReference type="SAM" id="Phobius"/>
    </source>
</evidence>
<dbReference type="Proteomes" id="UP000714275">
    <property type="component" value="Unassembled WGS sequence"/>
</dbReference>
<comment type="subcellular location">
    <subcellularLocation>
        <location evidence="1">Cell membrane</location>
        <topology evidence="1">Multi-pass membrane protein</topology>
    </subcellularLocation>
</comment>
<evidence type="ECO:0000313" key="11">
    <source>
        <dbReference type="Proteomes" id="UP000714275"/>
    </source>
</evidence>
<feature type="transmembrane region" description="Helical" evidence="9">
    <location>
        <begin position="388"/>
        <end position="407"/>
    </location>
</feature>
<evidence type="ECO:0000256" key="3">
    <source>
        <dbReference type="ARBA" id="ARBA00022475"/>
    </source>
</evidence>
<accession>A0A9P7A2X0</accession>
<keyword evidence="11" id="KW-1185">Reference proteome</keyword>